<proteinExistence type="predicted"/>
<sequence length="187" mass="21272">MGQPQVNRDGLKRRCRKRLRELELPDPFDLDRFCASLSERTGRPIRLLALELSPPGPCGMWLCTATTDYVIYQSATDPLHQEHIVLHELSHIACAHSATSVLRADTAERLLPHLDGDMVHSVLSRSHYTQEQELEAELMASLILHRARKDSRAKAKPDRRVPLSAEDDARIAARIERSLQTPVRYRP</sequence>
<evidence type="ECO:0008006" key="3">
    <source>
        <dbReference type="Google" id="ProtNLM"/>
    </source>
</evidence>
<dbReference type="OrthoDB" id="4144896at2"/>
<gene>
    <name evidence="1" type="ORF">SAMN06265360_108163</name>
</gene>
<reference evidence="2" key="1">
    <citation type="submission" date="2017-06" db="EMBL/GenBank/DDBJ databases">
        <authorList>
            <person name="Varghese N."/>
            <person name="Submissions S."/>
        </authorList>
    </citation>
    <scope>NUCLEOTIDE SEQUENCE [LARGE SCALE GENOMIC DNA]</scope>
    <source>
        <strain evidence="2">DSM 45207</strain>
    </source>
</reference>
<dbReference type="RefSeq" id="WP_141134633.1">
    <property type="nucleotide sequence ID" value="NZ_FZNW01000008.1"/>
</dbReference>
<name>A0A238X1B7_9PSEU</name>
<organism evidence="1 2">
    <name type="scientific">Haloechinothrix alba</name>
    <dbReference type="NCBI Taxonomy" id="664784"/>
    <lineage>
        <taxon>Bacteria</taxon>
        <taxon>Bacillati</taxon>
        <taxon>Actinomycetota</taxon>
        <taxon>Actinomycetes</taxon>
        <taxon>Pseudonocardiales</taxon>
        <taxon>Pseudonocardiaceae</taxon>
        <taxon>Haloechinothrix</taxon>
    </lineage>
</organism>
<dbReference type="Proteomes" id="UP000198348">
    <property type="component" value="Unassembled WGS sequence"/>
</dbReference>
<evidence type="ECO:0000313" key="2">
    <source>
        <dbReference type="Proteomes" id="UP000198348"/>
    </source>
</evidence>
<accession>A0A238X1B7</accession>
<dbReference type="AlphaFoldDB" id="A0A238X1B7"/>
<evidence type="ECO:0000313" key="1">
    <source>
        <dbReference type="EMBL" id="SNR52430.1"/>
    </source>
</evidence>
<keyword evidence="2" id="KW-1185">Reference proteome</keyword>
<protein>
    <recommendedName>
        <fullName evidence="3">IrrE N-terminal-like domain-containing protein</fullName>
    </recommendedName>
</protein>
<dbReference type="EMBL" id="FZNW01000008">
    <property type="protein sequence ID" value="SNR52430.1"/>
    <property type="molecule type" value="Genomic_DNA"/>
</dbReference>